<feature type="signal peptide" evidence="5">
    <location>
        <begin position="1"/>
        <end position="20"/>
    </location>
</feature>
<evidence type="ECO:0000256" key="1">
    <source>
        <dbReference type="ARBA" id="ARBA00022801"/>
    </source>
</evidence>
<dbReference type="RefSeq" id="WP_080914724.1">
    <property type="nucleotide sequence ID" value="NZ_CANMJJ010000003.1"/>
</dbReference>
<dbReference type="InterPro" id="IPR016035">
    <property type="entry name" value="Acyl_Trfase/lysoPLipase"/>
</dbReference>
<dbReference type="Gene3D" id="2.40.160.50">
    <property type="entry name" value="membrane protein fhac: a member of the omp85/tpsb transporter family"/>
    <property type="match status" value="1"/>
</dbReference>
<dbReference type="InterPro" id="IPR050301">
    <property type="entry name" value="NTE"/>
</dbReference>
<evidence type="ECO:0000256" key="2">
    <source>
        <dbReference type="ARBA" id="ARBA00022963"/>
    </source>
</evidence>
<dbReference type="InterPro" id="IPR002641">
    <property type="entry name" value="PNPLA_dom"/>
</dbReference>
<accession>A0ABM6JFL5</accession>
<dbReference type="PANTHER" id="PTHR14226">
    <property type="entry name" value="NEUROPATHY TARGET ESTERASE/SWISS CHEESE D.MELANOGASTER"/>
    <property type="match status" value="1"/>
</dbReference>
<evidence type="ECO:0000313" key="8">
    <source>
        <dbReference type="Proteomes" id="UP000191820"/>
    </source>
</evidence>
<dbReference type="CDD" id="cd07205">
    <property type="entry name" value="Pat_PNPLA6_PNPLA7_NTE1_like"/>
    <property type="match status" value="1"/>
</dbReference>
<evidence type="ECO:0000256" key="3">
    <source>
        <dbReference type="ARBA" id="ARBA00023098"/>
    </source>
</evidence>
<evidence type="ECO:0000256" key="4">
    <source>
        <dbReference type="PROSITE-ProRule" id="PRU01161"/>
    </source>
</evidence>
<evidence type="ECO:0000256" key="5">
    <source>
        <dbReference type="SAM" id="SignalP"/>
    </source>
</evidence>
<proteinExistence type="predicted"/>
<dbReference type="InterPro" id="IPR010827">
    <property type="entry name" value="BamA/TamA_POTRA"/>
</dbReference>
<feature type="active site" description="Nucleophile" evidence="4">
    <location>
        <position position="61"/>
    </location>
</feature>
<dbReference type="Pfam" id="PF01734">
    <property type="entry name" value="Patatin"/>
    <property type="match status" value="1"/>
</dbReference>
<dbReference type="Gene3D" id="3.40.1090.10">
    <property type="entry name" value="Cytosolic phospholipase A2 catalytic domain"/>
    <property type="match status" value="2"/>
</dbReference>
<name>A0ABM6JFL5_9GAMM</name>
<dbReference type="PROSITE" id="PS51635">
    <property type="entry name" value="PNPLA"/>
    <property type="match status" value="1"/>
</dbReference>
<feature type="short sequence motif" description="GXGXXG" evidence="4">
    <location>
        <begin position="32"/>
        <end position="37"/>
    </location>
</feature>
<gene>
    <name evidence="7" type="ORF">SJ2017_0418</name>
</gene>
<feature type="chain" id="PRO_5045978969" evidence="5">
    <location>
        <begin position="21"/>
        <end position="737"/>
    </location>
</feature>
<evidence type="ECO:0000313" key="7">
    <source>
        <dbReference type="EMBL" id="ARD20762.1"/>
    </source>
</evidence>
<dbReference type="SUPFAM" id="SSF52151">
    <property type="entry name" value="FabD/lysophospholipase-like"/>
    <property type="match status" value="1"/>
</dbReference>
<dbReference type="EMBL" id="CP020472">
    <property type="protein sequence ID" value="ARD20762.1"/>
    <property type="molecule type" value="Genomic_DNA"/>
</dbReference>
<feature type="short sequence motif" description="GXSXG" evidence="4">
    <location>
        <begin position="59"/>
        <end position="63"/>
    </location>
</feature>
<feature type="domain" description="PNPLA" evidence="6">
    <location>
        <begin position="28"/>
        <end position="220"/>
    </location>
</feature>
<dbReference type="Gene3D" id="3.10.20.310">
    <property type="entry name" value="membrane protein fhac"/>
    <property type="match status" value="1"/>
</dbReference>
<organism evidence="7 8">
    <name type="scientific">Shewanella japonica</name>
    <dbReference type="NCBI Taxonomy" id="93973"/>
    <lineage>
        <taxon>Bacteria</taxon>
        <taxon>Pseudomonadati</taxon>
        <taxon>Pseudomonadota</taxon>
        <taxon>Gammaproteobacteria</taxon>
        <taxon>Alteromonadales</taxon>
        <taxon>Shewanellaceae</taxon>
        <taxon>Shewanella</taxon>
    </lineage>
</organism>
<feature type="active site" description="Proton acceptor" evidence="4">
    <location>
        <position position="207"/>
    </location>
</feature>
<keyword evidence="2 4" id="KW-0442">Lipid degradation</keyword>
<keyword evidence="8" id="KW-1185">Reference proteome</keyword>
<sequence>MGRKIALLLLLSLTTSFTYAKERPTVGLVLSGGGAKGSAHIGILKVLEQNRIPVDYVTGTSIGSYVGGMYALGYTADEIETIMLNSPWAEGYSDTIPREDLTYRDKQHRDKFNIPLNVGYKDGGLAAPSGLLRGQTMSQLLQHSTDLVEQFGDFDDLAIPYRAVATDLSTSHAVVLDKGSIVKAMQASATVPGALQPAEIDGKLLVDGGISNNMPIDVVKAMGADVVIAVDIGSPLATKEQLDSTIAVLEQLSTILTKATTEEQKTYLTDGDVLIRPAIDDMSTTDFEIMPQALEAGTIAGNAALPMLAHLSISEADYQAYQDKKRRAKLVFVNQVNRPSTKIVFDNNSKVSERLLREELGLKEGEVITKEELNAAIKRLYSLNKFERVDAEFEDTEEGRVLTVSTHAKSWGPNYFDVGFNWEDDFTLDSAITLSLAYTMGELTDNGGEWRNEMQLGFEKRISTEFYQPFSKDQDFYGRALYEYEIKDWDFYDGNDRLYELKNSLNQFSMGVGYNYSHAGLIEIGAVGELGTLSNRAVSEIDLDYDSVGGYFLMTYDTLNSISFPTEGQRLTFKAAVRDEKYSGAVVNDSDQLAWQFEADWKGALNLGNHAIVGKAAITTVDVDRDFTIHVAELGGFLNLSGYHKGALAGPHKAFGALIYQYDLGRDVLLSDVPLYLGASIEAGNVWLLKDDIDLDDLIYASSLYLGTDTSWGPAALGFGFTDTGEQAFYLFIGKNF</sequence>
<dbReference type="Proteomes" id="UP000191820">
    <property type="component" value="Chromosome"/>
</dbReference>
<keyword evidence="5" id="KW-0732">Signal</keyword>
<keyword evidence="1 4" id="KW-0378">Hydrolase</keyword>
<keyword evidence="3 4" id="KW-0443">Lipid metabolism</keyword>
<dbReference type="PANTHER" id="PTHR14226:SF29">
    <property type="entry name" value="NEUROPATHY TARGET ESTERASE SWS"/>
    <property type="match status" value="1"/>
</dbReference>
<reference evidence="7 8" key="1">
    <citation type="submission" date="2017-03" db="EMBL/GenBank/DDBJ databases">
        <title>Genome sequencing of Shewanella japonica KCTC 22435.</title>
        <authorList>
            <person name="Kim K.M."/>
        </authorList>
    </citation>
    <scope>NUCLEOTIDE SEQUENCE [LARGE SCALE GENOMIC DNA]</scope>
    <source>
        <strain evidence="7 8">KCTC 22435</strain>
    </source>
</reference>
<feature type="short sequence motif" description="DGA/G" evidence="4">
    <location>
        <begin position="207"/>
        <end position="209"/>
    </location>
</feature>
<evidence type="ECO:0000259" key="6">
    <source>
        <dbReference type="PROSITE" id="PS51635"/>
    </source>
</evidence>
<dbReference type="Pfam" id="PF07244">
    <property type="entry name" value="POTRA"/>
    <property type="match status" value="1"/>
</dbReference>
<protein>
    <submittedName>
        <fullName evidence="7">Patatin</fullName>
    </submittedName>
</protein>